<dbReference type="Proteomes" id="UP001519460">
    <property type="component" value="Unassembled WGS sequence"/>
</dbReference>
<comment type="caution">
    <text evidence="1">The sequence shown here is derived from an EMBL/GenBank/DDBJ whole genome shotgun (WGS) entry which is preliminary data.</text>
</comment>
<proteinExistence type="predicted"/>
<sequence length="84" mass="9362">MRTTRARIDTASVNCNTSKLRRQGFRVIATPLTDSRLSKFSVGHGDSLCDSKAGPFCESQTTTFRSAQAWVRGFRVQLPLCNHD</sequence>
<dbReference type="AlphaFoldDB" id="A0ABD0LC97"/>
<evidence type="ECO:0000313" key="1">
    <source>
        <dbReference type="EMBL" id="KAK7496918.1"/>
    </source>
</evidence>
<accession>A0ABD0LC97</accession>
<reference evidence="1 2" key="1">
    <citation type="journal article" date="2023" name="Sci. Data">
        <title>Genome assembly of the Korean intertidal mud-creeper Batillaria attramentaria.</title>
        <authorList>
            <person name="Patra A.K."/>
            <person name="Ho P.T."/>
            <person name="Jun S."/>
            <person name="Lee S.J."/>
            <person name="Kim Y."/>
            <person name="Won Y.J."/>
        </authorList>
    </citation>
    <scope>NUCLEOTIDE SEQUENCE [LARGE SCALE GENOMIC DNA]</scope>
    <source>
        <strain evidence="1">Wonlab-2016</strain>
    </source>
</reference>
<organism evidence="1 2">
    <name type="scientific">Batillaria attramentaria</name>
    <dbReference type="NCBI Taxonomy" id="370345"/>
    <lineage>
        <taxon>Eukaryota</taxon>
        <taxon>Metazoa</taxon>
        <taxon>Spiralia</taxon>
        <taxon>Lophotrochozoa</taxon>
        <taxon>Mollusca</taxon>
        <taxon>Gastropoda</taxon>
        <taxon>Caenogastropoda</taxon>
        <taxon>Sorbeoconcha</taxon>
        <taxon>Cerithioidea</taxon>
        <taxon>Batillariidae</taxon>
        <taxon>Batillaria</taxon>
    </lineage>
</organism>
<dbReference type="EMBL" id="JACVVK020000063">
    <property type="protein sequence ID" value="KAK7496918.1"/>
    <property type="molecule type" value="Genomic_DNA"/>
</dbReference>
<evidence type="ECO:0000313" key="2">
    <source>
        <dbReference type="Proteomes" id="UP001519460"/>
    </source>
</evidence>
<name>A0ABD0LC97_9CAEN</name>
<keyword evidence="2" id="KW-1185">Reference proteome</keyword>
<protein>
    <submittedName>
        <fullName evidence="1">Uncharacterized protein</fullName>
    </submittedName>
</protein>
<gene>
    <name evidence="1" type="ORF">BaRGS_00011898</name>
</gene>